<evidence type="ECO:0000259" key="1">
    <source>
        <dbReference type="PROSITE" id="PS51462"/>
    </source>
</evidence>
<dbReference type="PROSITE" id="PS51462">
    <property type="entry name" value="NUDIX"/>
    <property type="match status" value="1"/>
</dbReference>
<dbReference type="Proteomes" id="UP001597260">
    <property type="component" value="Unassembled WGS sequence"/>
</dbReference>
<dbReference type="InterPro" id="IPR015797">
    <property type="entry name" value="NUDIX_hydrolase-like_dom_sf"/>
</dbReference>
<evidence type="ECO:0000313" key="3">
    <source>
        <dbReference type="Proteomes" id="UP001597260"/>
    </source>
</evidence>
<dbReference type="EMBL" id="JBHTMP010000052">
    <property type="protein sequence ID" value="MFD1324576.1"/>
    <property type="molecule type" value="Genomic_DNA"/>
</dbReference>
<gene>
    <name evidence="2" type="ORF">ACFQ4H_26155</name>
</gene>
<feature type="domain" description="Nudix hydrolase" evidence="1">
    <location>
        <begin position="1"/>
        <end position="128"/>
    </location>
</feature>
<dbReference type="CDD" id="cd04690">
    <property type="entry name" value="NUDIX_Hydrolase"/>
    <property type="match status" value="1"/>
</dbReference>
<reference evidence="3" key="1">
    <citation type="journal article" date="2019" name="Int. J. Syst. Evol. Microbiol.">
        <title>The Global Catalogue of Microorganisms (GCM) 10K type strain sequencing project: providing services to taxonomists for standard genome sequencing and annotation.</title>
        <authorList>
            <consortium name="The Broad Institute Genomics Platform"/>
            <consortium name="The Broad Institute Genome Sequencing Center for Infectious Disease"/>
            <person name="Wu L."/>
            <person name="Ma J."/>
        </authorList>
    </citation>
    <scope>NUCLEOTIDE SEQUENCE [LARGE SCALE GENOMIC DNA]</scope>
    <source>
        <strain evidence="3">JCM 31037</strain>
    </source>
</reference>
<protein>
    <submittedName>
        <fullName evidence="2">NUDIX domain-containing protein</fullName>
    </submittedName>
</protein>
<dbReference type="SUPFAM" id="SSF55811">
    <property type="entry name" value="Nudix"/>
    <property type="match status" value="1"/>
</dbReference>
<name>A0ABW3YM11_9ACTN</name>
<dbReference type="Pfam" id="PF00293">
    <property type="entry name" value="NUDIX"/>
    <property type="match status" value="1"/>
</dbReference>
<keyword evidence="3" id="KW-1185">Reference proteome</keyword>
<sequence length="131" mass="14930">MKLIDKLAWLRVEDGRILCARSYGNDVFYVPGGKREMGETDHQALSREIKEELCVDLVDGTIEFAKIFEAPAHRHAEGTIVRITCYRADYLGTIEAGSEIEEFAWLDYSVRDELTLGGQMIFDWLRANGEL</sequence>
<dbReference type="RefSeq" id="WP_377575434.1">
    <property type="nucleotide sequence ID" value="NZ_JBHTMP010000052.1"/>
</dbReference>
<accession>A0ABW3YM11</accession>
<dbReference type="InterPro" id="IPR000086">
    <property type="entry name" value="NUDIX_hydrolase_dom"/>
</dbReference>
<dbReference type="Gene3D" id="3.90.79.10">
    <property type="entry name" value="Nucleoside Triphosphate Pyrophosphohydrolase"/>
    <property type="match status" value="1"/>
</dbReference>
<organism evidence="2 3">
    <name type="scientific">Micromonospora sonneratiae</name>
    <dbReference type="NCBI Taxonomy" id="1184706"/>
    <lineage>
        <taxon>Bacteria</taxon>
        <taxon>Bacillati</taxon>
        <taxon>Actinomycetota</taxon>
        <taxon>Actinomycetes</taxon>
        <taxon>Micromonosporales</taxon>
        <taxon>Micromonosporaceae</taxon>
        <taxon>Micromonospora</taxon>
    </lineage>
</organism>
<comment type="caution">
    <text evidence="2">The sequence shown here is derived from an EMBL/GenBank/DDBJ whole genome shotgun (WGS) entry which is preliminary data.</text>
</comment>
<evidence type="ECO:0000313" key="2">
    <source>
        <dbReference type="EMBL" id="MFD1324576.1"/>
    </source>
</evidence>
<proteinExistence type="predicted"/>